<name>A0A8C0HYI8_BALMU</name>
<dbReference type="SUPFAM" id="SSF57190">
    <property type="entry name" value="Colipase-like"/>
    <property type="match status" value="1"/>
</dbReference>
<dbReference type="Ensembl" id="ENSBMST00010013375.1">
    <property type="protein sequence ID" value="ENSBMSP00010012018.1"/>
    <property type="gene ID" value="ENSBMSG00010008821.1"/>
</dbReference>
<dbReference type="GO" id="GO:0007586">
    <property type="term" value="P:digestion"/>
    <property type="evidence" value="ECO:0007669"/>
    <property type="project" value="InterPro"/>
</dbReference>
<reference evidence="2" key="1">
    <citation type="submission" date="2023-09" db="UniProtKB">
        <authorList>
            <consortium name="Ensembl"/>
        </authorList>
    </citation>
    <scope>IDENTIFICATION</scope>
</reference>
<evidence type="ECO:0008006" key="3">
    <source>
        <dbReference type="Google" id="ProtNLM"/>
    </source>
</evidence>
<sequence length="119" mass="13424">MMWRQLLVLFFLLSFFLLLTVGSFFQGEVKSLDTGEICFPGQCTSGCCRRAAENCESHSSLKGSEGGTCHTETFLGLYNKCPCQQGLTCIFPKNEKSFKIIYGHCKKIEKKKPAKKTFF</sequence>
<dbReference type="PANTHER" id="PTHR10041:SF7">
    <property type="entry name" value="COLIPASE-LIKE PROTEIN 1"/>
    <property type="match status" value="1"/>
</dbReference>
<dbReference type="PANTHER" id="PTHR10041">
    <property type="entry name" value="COLIPASE"/>
    <property type="match status" value="1"/>
</dbReference>
<dbReference type="PRINTS" id="PR00128">
    <property type="entry name" value="COLIPASE"/>
</dbReference>
<organism evidence="2">
    <name type="scientific">Balaenoptera musculus</name>
    <name type="common">Blue whale</name>
    <dbReference type="NCBI Taxonomy" id="9771"/>
    <lineage>
        <taxon>Eukaryota</taxon>
        <taxon>Metazoa</taxon>
        <taxon>Chordata</taxon>
        <taxon>Craniata</taxon>
        <taxon>Vertebrata</taxon>
        <taxon>Euteleostomi</taxon>
        <taxon>Mammalia</taxon>
        <taxon>Eutheria</taxon>
        <taxon>Laurasiatheria</taxon>
        <taxon>Artiodactyla</taxon>
        <taxon>Whippomorpha</taxon>
        <taxon>Cetacea</taxon>
        <taxon>Mysticeti</taxon>
        <taxon>Balaenopteridae</taxon>
        <taxon>Balaenoptera</taxon>
    </lineage>
</organism>
<dbReference type="GO" id="GO:0008047">
    <property type="term" value="F:enzyme activator activity"/>
    <property type="evidence" value="ECO:0007669"/>
    <property type="project" value="InterPro"/>
</dbReference>
<feature type="signal peptide" evidence="1">
    <location>
        <begin position="1"/>
        <end position="22"/>
    </location>
</feature>
<dbReference type="SMART" id="SM00023">
    <property type="entry name" value="COLIPASE"/>
    <property type="match status" value="1"/>
</dbReference>
<dbReference type="PROSITE" id="PS51342">
    <property type="entry name" value="COLIPASE_2"/>
    <property type="match status" value="1"/>
</dbReference>
<dbReference type="Gene3D" id="2.10.80.10">
    <property type="entry name" value="Lipase, subunit A"/>
    <property type="match status" value="1"/>
</dbReference>
<feature type="chain" id="PRO_5034463957" description="Colipase-like protein 1" evidence="1">
    <location>
        <begin position="23"/>
        <end position="119"/>
    </location>
</feature>
<accession>A0A8C0HYI8</accession>
<keyword evidence="1" id="KW-0732">Signal</keyword>
<protein>
    <recommendedName>
        <fullName evidence="3">Colipase-like protein 1</fullName>
    </recommendedName>
</protein>
<dbReference type="GO" id="GO:0016042">
    <property type="term" value="P:lipid catabolic process"/>
    <property type="evidence" value="ECO:0007669"/>
    <property type="project" value="InterPro"/>
</dbReference>
<dbReference type="GeneTree" id="ENSGT00510000049845"/>
<dbReference type="GO" id="GO:0032094">
    <property type="term" value="P:response to food"/>
    <property type="evidence" value="ECO:0007669"/>
    <property type="project" value="TreeGrafter"/>
</dbReference>
<dbReference type="InterPro" id="IPR001981">
    <property type="entry name" value="Colipase"/>
</dbReference>
<evidence type="ECO:0000256" key="1">
    <source>
        <dbReference type="SAM" id="SignalP"/>
    </source>
</evidence>
<proteinExistence type="predicted"/>
<dbReference type="GO" id="GO:0005576">
    <property type="term" value="C:extracellular region"/>
    <property type="evidence" value="ECO:0007669"/>
    <property type="project" value="InterPro"/>
</dbReference>
<dbReference type="AlphaFoldDB" id="A0A8C0HYI8"/>
<dbReference type="OMA" id="WKSEKWS"/>
<evidence type="ECO:0000313" key="2">
    <source>
        <dbReference type="Ensembl" id="ENSBMSP00010012018.1"/>
    </source>
</evidence>